<reference evidence="7" key="1">
    <citation type="submission" date="2003-08" db="EMBL/GenBank/DDBJ databases">
        <authorList>
            <person name="Birren B."/>
            <person name="Nusbaum C."/>
            <person name="Abebe A."/>
            <person name="Abouelleil A."/>
            <person name="Adekoya E."/>
            <person name="Ait-zahra M."/>
            <person name="Allen N."/>
            <person name="Allen T."/>
            <person name="An P."/>
            <person name="Anderson M."/>
            <person name="Anderson S."/>
            <person name="Arachchi H."/>
            <person name="Armbruster J."/>
            <person name="Bachantsang P."/>
            <person name="Baldwin J."/>
            <person name="Barry A."/>
            <person name="Bayul T."/>
            <person name="Blitshsteyn B."/>
            <person name="Bloom T."/>
            <person name="Blye J."/>
            <person name="Boguslavskiy L."/>
            <person name="Borowsky M."/>
            <person name="Boukhgalter B."/>
            <person name="Brunache A."/>
            <person name="Butler J."/>
            <person name="Calixte N."/>
            <person name="Calvo S."/>
            <person name="Camarata J."/>
            <person name="Campo K."/>
            <person name="Chang J."/>
            <person name="Cheshatsang Y."/>
            <person name="Citroen M."/>
            <person name="Collymore A."/>
            <person name="Considine T."/>
            <person name="Cook A."/>
            <person name="Cooke P."/>
            <person name="Corum B."/>
            <person name="Cuomo C."/>
            <person name="David R."/>
            <person name="Dawoe T."/>
            <person name="Degray S."/>
            <person name="Dodge S."/>
            <person name="Dooley K."/>
            <person name="Dorje P."/>
            <person name="Dorjee K."/>
            <person name="Dorris L."/>
            <person name="Duffey N."/>
            <person name="Dupes A."/>
            <person name="Elkins T."/>
            <person name="Engels R."/>
            <person name="Erickson J."/>
            <person name="Farina A."/>
            <person name="Faro S."/>
            <person name="Ferreira P."/>
            <person name="Fischer H."/>
            <person name="Fitzgerald M."/>
            <person name="Foley K."/>
            <person name="Gage D."/>
            <person name="Galagan J."/>
            <person name="Gearin G."/>
            <person name="Gnerre S."/>
            <person name="Gnirke A."/>
            <person name="Goyette A."/>
            <person name="Graham J."/>
            <person name="Grandbois E."/>
            <person name="Gyaltsen K."/>
            <person name="Hafez N."/>
            <person name="Hagopian D."/>
            <person name="Hagos B."/>
            <person name="Hall J."/>
            <person name="Hatcher B."/>
            <person name="Heller A."/>
            <person name="Higgins H."/>
            <person name="Honan T."/>
            <person name="Horn A."/>
            <person name="Houde N."/>
            <person name="Hughes L."/>
            <person name="Hulme W."/>
            <person name="Husby E."/>
            <person name="Iliev I."/>
            <person name="Jaffe D."/>
            <person name="Jones C."/>
            <person name="Kamal M."/>
            <person name="Kamat A."/>
            <person name="Kamvysselis M."/>
            <person name="Karlsson E."/>
            <person name="Kells C."/>
            <person name="Kieu A."/>
            <person name="Kisner P."/>
            <person name="Kodira C."/>
            <person name="Kulbokas E."/>
            <person name="Labutti K."/>
            <person name="Lama D."/>
            <person name="Landers T."/>
            <person name="Leger J."/>
            <person name="Levine S."/>
            <person name="Lewis D."/>
            <person name="Lewis T."/>
            <person name="Lindblad-toh K."/>
            <person name="Liu X."/>
            <person name="Lokyitsang T."/>
            <person name="Lokyitsang Y."/>
            <person name="Lucien O."/>
            <person name="Lui A."/>
            <person name="Ma L.J."/>
            <person name="Mabbitt R."/>
            <person name="Macdonald J."/>
            <person name="Maclean C."/>
            <person name="Major J."/>
            <person name="Manning J."/>
            <person name="Marabella R."/>
            <person name="Maru K."/>
            <person name="Matthews C."/>
            <person name="Mauceli E."/>
            <person name="Mccarthy M."/>
            <person name="Mcdonough S."/>
            <person name="Mcghee T."/>
            <person name="Meldrim J."/>
            <person name="Meneus L."/>
            <person name="Mesirov J."/>
            <person name="Mihalev A."/>
            <person name="Mihova T."/>
            <person name="Mikkelsen T."/>
            <person name="Mlenga V."/>
            <person name="Moru K."/>
            <person name="Mozes J."/>
            <person name="Mulrain L."/>
            <person name="Munson G."/>
            <person name="Naylor J."/>
            <person name="Newes C."/>
            <person name="Nguyen C."/>
            <person name="Nguyen N."/>
            <person name="Nguyen T."/>
            <person name="Nicol R."/>
            <person name="Nielsen C."/>
            <person name="Nizzari M."/>
            <person name="Norbu C."/>
            <person name="Norbu N."/>
            <person name="O'donnell P."/>
            <person name="Okoawo O."/>
            <person name="O'leary S."/>
            <person name="Omotosho B."/>
            <person name="O'neill K."/>
            <person name="Osman S."/>
            <person name="Parker S."/>
            <person name="Perrin D."/>
            <person name="Phunkhang P."/>
            <person name="Piqani B."/>
            <person name="Purcell S."/>
            <person name="Rachupka T."/>
            <person name="Ramasamy U."/>
            <person name="Rameau R."/>
            <person name="Ray V."/>
            <person name="Raymond C."/>
            <person name="Retta R."/>
            <person name="Richardson S."/>
            <person name="Rise C."/>
            <person name="Rodriguez J."/>
            <person name="Rogers J."/>
            <person name="Rogov P."/>
            <person name="Rutman M."/>
            <person name="Schupbach R."/>
            <person name="Seaman C."/>
            <person name="Settipalli S."/>
            <person name="Sharpe T."/>
            <person name="Sheridan J."/>
            <person name="Sherpa N."/>
            <person name="Shi J."/>
            <person name="Smirnov S."/>
            <person name="Smith C."/>
            <person name="Sougnez C."/>
            <person name="Spencer B."/>
            <person name="Stalker J."/>
            <person name="Stange-thomann N."/>
            <person name="Stavropoulos S."/>
            <person name="Stetson K."/>
            <person name="Stone C."/>
            <person name="Stone S."/>
            <person name="Stubbs M."/>
            <person name="Talamas J."/>
            <person name="Tchuinga P."/>
            <person name="Tenzing P."/>
            <person name="Tesfaye S."/>
            <person name="Theodore J."/>
            <person name="Thoulutsang Y."/>
            <person name="Topham K."/>
            <person name="Towey S."/>
            <person name="Tsamla T."/>
            <person name="Tsomo N."/>
            <person name="Vallee D."/>
            <person name="Vassiliev H."/>
            <person name="Venkataraman V."/>
            <person name="Vinson J."/>
            <person name="Vo A."/>
            <person name="Wade C."/>
            <person name="Wang S."/>
            <person name="Wangchuk T."/>
            <person name="Wangdi T."/>
            <person name="Whittaker C."/>
            <person name="Wilkinson J."/>
            <person name="Wu Y."/>
            <person name="Wyman D."/>
            <person name="Yadav S."/>
            <person name="Yang S."/>
            <person name="Yang X."/>
            <person name="Yeager S."/>
            <person name="Yee E."/>
            <person name="Young G."/>
            <person name="Zainoun J."/>
            <person name="Zembeck L."/>
            <person name="Zimmer A."/>
            <person name="Zody M."/>
            <person name="Lander E."/>
        </authorList>
    </citation>
    <scope>NUCLEOTIDE SEQUENCE [LARGE SCALE GENOMIC DNA]</scope>
</reference>
<reference evidence="6" key="2">
    <citation type="submission" date="2025-08" db="UniProtKB">
        <authorList>
            <consortium name="Ensembl"/>
        </authorList>
    </citation>
    <scope>IDENTIFICATION</scope>
</reference>
<comment type="similarity">
    <text evidence="1">Belongs to the SKA1 family.</text>
</comment>
<feature type="compositionally biased region" description="Basic and acidic residues" evidence="5">
    <location>
        <begin position="103"/>
        <end position="116"/>
    </location>
</feature>
<dbReference type="GO" id="GO:0007059">
    <property type="term" value="P:chromosome segregation"/>
    <property type="evidence" value="ECO:0007669"/>
    <property type="project" value="InterPro"/>
</dbReference>
<dbReference type="InterPro" id="IPR042031">
    <property type="entry name" value="SKA1_MBD_sf"/>
</dbReference>
<keyword evidence="4" id="KW-0175">Coiled coil</keyword>
<evidence type="ECO:0000256" key="4">
    <source>
        <dbReference type="SAM" id="Coils"/>
    </source>
</evidence>
<dbReference type="InParanoid" id="H2Z9C6"/>
<evidence type="ECO:0000256" key="5">
    <source>
        <dbReference type="SAM" id="MobiDB-lite"/>
    </source>
</evidence>
<feature type="coiled-coil region" evidence="4">
    <location>
        <begin position="52"/>
        <end position="86"/>
    </location>
</feature>
<accession>H2Z9C6</accession>
<name>H2Z9C6_CIOSA</name>
<dbReference type="AlphaFoldDB" id="H2Z9C6"/>
<dbReference type="PANTHER" id="PTHR28573:SF1">
    <property type="entry name" value="SPINDLE AND KINETOCHORE-ASSOCIATED PROTEIN 1"/>
    <property type="match status" value="1"/>
</dbReference>
<evidence type="ECO:0000256" key="3">
    <source>
        <dbReference type="ARBA" id="ARBA00047202"/>
    </source>
</evidence>
<dbReference type="eggNOG" id="KOG4832">
    <property type="taxonomic scope" value="Eukaryota"/>
</dbReference>
<dbReference type="GO" id="GO:0008017">
    <property type="term" value="F:microtubule binding"/>
    <property type="evidence" value="ECO:0007669"/>
    <property type="project" value="InterPro"/>
</dbReference>
<dbReference type="Gene3D" id="1.10.10.1890">
    <property type="entry name" value="Ska1 microtubule binding domain-like"/>
    <property type="match status" value="1"/>
</dbReference>
<evidence type="ECO:0000256" key="2">
    <source>
        <dbReference type="ARBA" id="ARBA00047182"/>
    </source>
</evidence>
<dbReference type="GO" id="GO:0000940">
    <property type="term" value="C:outer kinetochore"/>
    <property type="evidence" value="ECO:0007669"/>
    <property type="project" value="TreeGrafter"/>
</dbReference>
<evidence type="ECO:0000313" key="7">
    <source>
        <dbReference type="Proteomes" id="UP000007875"/>
    </source>
</evidence>
<dbReference type="GeneTree" id="ENSGT00940000171883"/>
<evidence type="ECO:0000256" key="1">
    <source>
        <dbReference type="ARBA" id="ARBA00006836"/>
    </source>
</evidence>
<dbReference type="GO" id="GO:0051301">
    <property type="term" value="P:cell division"/>
    <property type="evidence" value="ECO:0007669"/>
    <property type="project" value="InterPro"/>
</dbReference>
<dbReference type="InterPro" id="IPR009829">
    <property type="entry name" value="SKA1"/>
</dbReference>
<dbReference type="HOGENOM" id="CLU_1115438_0_0_1"/>
<dbReference type="Pfam" id="PF07160">
    <property type="entry name" value="SKA1"/>
    <property type="match status" value="1"/>
</dbReference>
<dbReference type="OMA" id="LLENFCA"/>
<protein>
    <recommendedName>
        <fullName evidence="2">SKA complex subunit 1</fullName>
    </recommendedName>
    <alternativeName>
        <fullName evidence="3">Spindle and kinetochore-associated protein 1</fullName>
    </alternativeName>
</protein>
<evidence type="ECO:0000313" key="6">
    <source>
        <dbReference type="Ensembl" id="ENSCSAVP00000014191.1"/>
    </source>
</evidence>
<feature type="region of interest" description="Disordered" evidence="5">
    <location>
        <begin position="99"/>
        <end position="119"/>
    </location>
</feature>
<dbReference type="PANTHER" id="PTHR28573">
    <property type="entry name" value="SPINDLE AND KINETOCHORE-ASSOCIATED PROTEIN 1"/>
    <property type="match status" value="1"/>
</dbReference>
<dbReference type="Proteomes" id="UP000007875">
    <property type="component" value="Unassembled WGS sequence"/>
</dbReference>
<dbReference type="GO" id="GO:0000278">
    <property type="term" value="P:mitotic cell cycle"/>
    <property type="evidence" value="ECO:0007669"/>
    <property type="project" value="TreeGrafter"/>
</dbReference>
<proteinExistence type="inferred from homology"/>
<organism evidence="6 7">
    <name type="scientific">Ciona savignyi</name>
    <name type="common">Pacific transparent sea squirt</name>
    <dbReference type="NCBI Taxonomy" id="51511"/>
    <lineage>
        <taxon>Eukaryota</taxon>
        <taxon>Metazoa</taxon>
        <taxon>Chordata</taxon>
        <taxon>Tunicata</taxon>
        <taxon>Ascidiacea</taxon>
        <taxon>Phlebobranchia</taxon>
        <taxon>Cionidae</taxon>
        <taxon>Ciona</taxon>
    </lineage>
</organism>
<dbReference type="GO" id="GO:0005876">
    <property type="term" value="C:spindle microtubule"/>
    <property type="evidence" value="ECO:0007669"/>
    <property type="project" value="TreeGrafter"/>
</dbReference>
<reference evidence="6" key="3">
    <citation type="submission" date="2025-09" db="UniProtKB">
        <authorList>
            <consortium name="Ensembl"/>
        </authorList>
    </citation>
    <scope>IDENTIFICATION</scope>
</reference>
<dbReference type="GO" id="GO:0072686">
    <property type="term" value="C:mitotic spindle"/>
    <property type="evidence" value="ECO:0007669"/>
    <property type="project" value="TreeGrafter"/>
</dbReference>
<dbReference type="GO" id="GO:0031110">
    <property type="term" value="P:regulation of microtubule polymerization or depolymerization"/>
    <property type="evidence" value="ECO:0007669"/>
    <property type="project" value="TreeGrafter"/>
</dbReference>
<dbReference type="STRING" id="51511.ENSCSAVP00000014191"/>
<dbReference type="Ensembl" id="ENSCSAVT00000014356.1">
    <property type="protein sequence ID" value="ENSCSAVP00000014191.1"/>
    <property type="gene ID" value="ENSCSAVG00000008326.1"/>
</dbReference>
<sequence length="253" mass="29056">MENEINMLVSSFENLLSRVECGLEIRDALSNSDGPKTFSQIYDDVIEMKNHVRVMKLSVKKAKQDLESMKENCKKLQLVEEEADEMMIFALKNSVAQSVHSPTENDHKSAGNKENVKPAPRLKHAIPQLNKLTSEEFGSVPKYIRSHLTIEQVASGIGEINHILHEKYTLLNKPRKGLSLKENKHRAVYLEQAKEVKGTCHSTFFTDDDVQRYARTLKLKRKTKDSIFLILRHLGKMKEIHKAKITRYCILMP</sequence>
<keyword evidence="7" id="KW-1185">Reference proteome</keyword>